<feature type="compositionally biased region" description="Acidic residues" evidence="9">
    <location>
        <begin position="224"/>
        <end position="238"/>
    </location>
</feature>
<feature type="compositionally biased region" description="Basic and acidic residues" evidence="9">
    <location>
        <begin position="209"/>
        <end position="223"/>
    </location>
</feature>
<feature type="compositionally biased region" description="Basic residues" evidence="9">
    <location>
        <begin position="369"/>
        <end position="378"/>
    </location>
</feature>
<organism evidence="11 12">
    <name type="scientific">Diaporthe australafricana</name>
    <dbReference type="NCBI Taxonomy" id="127596"/>
    <lineage>
        <taxon>Eukaryota</taxon>
        <taxon>Fungi</taxon>
        <taxon>Dikarya</taxon>
        <taxon>Ascomycota</taxon>
        <taxon>Pezizomycotina</taxon>
        <taxon>Sordariomycetes</taxon>
        <taxon>Sordariomycetidae</taxon>
        <taxon>Diaporthales</taxon>
        <taxon>Diaporthaceae</taxon>
        <taxon>Diaporthe</taxon>
    </lineage>
</organism>
<dbReference type="InterPro" id="IPR013083">
    <property type="entry name" value="Znf_RING/FYVE/PHD"/>
</dbReference>
<keyword evidence="12" id="KW-1185">Reference proteome</keyword>
<comment type="subcellular location">
    <subcellularLocation>
        <location evidence="8">Nucleus</location>
    </subcellularLocation>
</comment>
<evidence type="ECO:0000313" key="12">
    <source>
        <dbReference type="Proteomes" id="UP001583177"/>
    </source>
</evidence>
<evidence type="ECO:0000256" key="6">
    <source>
        <dbReference type="ARBA" id="ARBA00023204"/>
    </source>
</evidence>
<keyword evidence="5 8" id="KW-0233">DNA recombination</keyword>
<reference evidence="11 12" key="1">
    <citation type="journal article" date="2024" name="IMA Fungus">
        <title>IMA Genome - F19 : A genome assembly and annotation guide to empower mycologists, including annotated draft genome sequences of Ceratocystis pirilliformis, Diaporthe australafricana, Fusarium ophioides, Paecilomyces lecythidis, and Sporothrix stenoceras.</title>
        <authorList>
            <person name="Aylward J."/>
            <person name="Wilson A.M."/>
            <person name="Visagie C.M."/>
            <person name="Spraker J."/>
            <person name="Barnes I."/>
            <person name="Buitendag C."/>
            <person name="Ceriani C."/>
            <person name="Del Mar Angel L."/>
            <person name="du Plessis D."/>
            <person name="Fuchs T."/>
            <person name="Gasser K."/>
            <person name="Kramer D."/>
            <person name="Li W."/>
            <person name="Munsamy K."/>
            <person name="Piso A."/>
            <person name="Price J.L."/>
            <person name="Sonnekus B."/>
            <person name="Thomas C."/>
            <person name="van der Nest A."/>
            <person name="van Dijk A."/>
            <person name="van Heerden A."/>
            <person name="van Vuuren N."/>
            <person name="Yilmaz N."/>
            <person name="Duong T.A."/>
            <person name="van der Merwe N.A."/>
            <person name="Wingfield M.J."/>
            <person name="Wingfield B.D."/>
        </authorList>
    </citation>
    <scope>NUCLEOTIDE SEQUENCE [LARGE SCALE GENOMIC DNA]</scope>
    <source>
        <strain evidence="11 12">CMW 18300</strain>
    </source>
</reference>
<evidence type="ECO:0000256" key="4">
    <source>
        <dbReference type="ARBA" id="ARBA00022801"/>
    </source>
</evidence>
<dbReference type="Proteomes" id="UP001583177">
    <property type="component" value="Unassembled WGS sequence"/>
</dbReference>
<dbReference type="InterPro" id="IPR027520">
    <property type="entry name" value="Slx1"/>
</dbReference>
<dbReference type="InterPro" id="IPR035901">
    <property type="entry name" value="GIY-YIG_endonuc_sf"/>
</dbReference>
<dbReference type="Gene3D" id="3.30.40.10">
    <property type="entry name" value="Zinc/RING finger domain, C3HC4 (zinc finger)"/>
    <property type="match status" value="1"/>
</dbReference>
<keyword evidence="3 8" id="KW-0227">DNA damage</keyword>
<keyword evidence="6 8" id="KW-0234">DNA repair</keyword>
<dbReference type="Pfam" id="PF01541">
    <property type="entry name" value="GIY-YIG"/>
    <property type="match status" value="1"/>
</dbReference>
<dbReference type="PANTHER" id="PTHR20208">
    <property type="entry name" value="STRUCTURE-SPECIFIC ENDONUCLEASE SUBUNIT SLX1"/>
    <property type="match status" value="1"/>
</dbReference>
<feature type="region of interest" description="Disordered" evidence="9">
    <location>
        <begin position="29"/>
        <end position="53"/>
    </location>
</feature>
<feature type="region of interest" description="Disordered" evidence="9">
    <location>
        <begin position="357"/>
        <end position="385"/>
    </location>
</feature>
<evidence type="ECO:0000256" key="9">
    <source>
        <dbReference type="SAM" id="MobiDB-lite"/>
    </source>
</evidence>
<dbReference type="PANTHER" id="PTHR20208:SF10">
    <property type="entry name" value="STRUCTURE-SPECIFIC ENDONUCLEASE SUBUNIT SLX1"/>
    <property type="match status" value="1"/>
</dbReference>
<proteinExistence type="inferred from homology"/>
<sequence length="385" mass="42843">MAVQSKPIPALYVVYILRSTVRHASLYIGSTPHPPRRLNQHNGKSKGGAVRTSRNSLRPWEMVGVVSGFPSMVGTLKFEYVPAPALPMTSQNLSYCASKANSAVILRWAMNNPHLSLHISPEDRLTISTQRKRNGQPRRPTHSIASVLSNLHLLLRVPSFARWPLKLHLFDRDVHARWIKYLAGTGVEPLRTTLEVVTDFKPTSVAEAEAKKKEVAQQRVLKDSDEEEDEDEGDEEEPEGPKWGIHALPLDYTPLAPYLEKGQNVTTFEREGNCVVCLQYLDHGKGLYAICSNGECEGAGHLDCWSRHLLHQQGQNDGMVLPVEGRCPKCDGVVRWGDMMKELTLRARGQKEVDKVLKRSRRAAGVTKPKAKAKGKAKAKADTSA</sequence>
<gene>
    <name evidence="11" type="primary">SLX1</name>
    <name evidence="11" type="ORF">Daus18300_004044</name>
</gene>
<dbReference type="HAMAP" id="MF_03100">
    <property type="entry name" value="Endonuc_su_Slx1"/>
    <property type="match status" value="1"/>
</dbReference>
<accession>A0ABR3XC70</accession>
<evidence type="ECO:0000313" key="11">
    <source>
        <dbReference type="EMBL" id="KAL1873224.1"/>
    </source>
</evidence>
<comment type="subunit">
    <text evidence="8">Forms a heterodimer with SLX4.</text>
</comment>
<keyword evidence="1 8" id="KW-0540">Nuclease</keyword>
<feature type="domain" description="GIY-YIG" evidence="10">
    <location>
        <begin position="10"/>
        <end position="93"/>
    </location>
</feature>
<dbReference type="EMBL" id="JAWRVE010000026">
    <property type="protein sequence ID" value="KAL1873224.1"/>
    <property type="molecule type" value="Genomic_DNA"/>
</dbReference>
<comment type="similarity">
    <text evidence="8">Belongs to the SLX1 family.</text>
</comment>
<evidence type="ECO:0000259" key="10">
    <source>
        <dbReference type="PROSITE" id="PS50164"/>
    </source>
</evidence>
<comment type="caution">
    <text evidence="8">Lacks conserved residue(s) required for the propagation of feature annotation.</text>
</comment>
<evidence type="ECO:0000256" key="8">
    <source>
        <dbReference type="HAMAP-Rule" id="MF_03100"/>
    </source>
</evidence>
<evidence type="ECO:0000256" key="1">
    <source>
        <dbReference type="ARBA" id="ARBA00022722"/>
    </source>
</evidence>
<comment type="function">
    <text evidence="8">Catalytic subunit of the SLX1-SLX4 structure-specific endonuclease that resolves DNA secondary structures generated during DNA repair and recombination. Has endonuclease activity towards branched DNA substrates, introducing single-strand cuts in duplex DNA close to junctions with ss-DNA.</text>
</comment>
<comment type="caution">
    <text evidence="11">The sequence shown here is derived from an EMBL/GenBank/DDBJ whole genome shotgun (WGS) entry which is preliminary data.</text>
</comment>
<protein>
    <submittedName>
        <fullName evidence="11">Slx4p interacting protein</fullName>
    </submittedName>
</protein>
<evidence type="ECO:0000256" key="2">
    <source>
        <dbReference type="ARBA" id="ARBA00022759"/>
    </source>
</evidence>
<evidence type="ECO:0000256" key="3">
    <source>
        <dbReference type="ARBA" id="ARBA00022763"/>
    </source>
</evidence>
<feature type="region of interest" description="Disordered" evidence="9">
    <location>
        <begin position="209"/>
        <end position="245"/>
    </location>
</feature>
<dbReference type="Pfam" id="PF21202">
    <property type="entry name" value="SLX1_C"/>
    <property type="match status" value="1"/>
</dbReference>
<dbReference type="Gene3D" id="3.40.1440.10">
    <property type="entry name" value="GIY-YIG endonuclease"/>
    <property type="match status" value="1"/>
</dbReference>
<comment type="cofactor">
    <cofactor evidence="8">
        <name>a divalent metal cation</name>
        <dbReference type="ChEBI" id="CHEBI:60240"/>
    </cofactor>
</comment>
<dbReference type="InterPro" id="IPR000305">
    <property type="entry name" value="GIY-YIG_endonuc"/>
</dbReference>
<dbReference type="InterPro" id="IPR048749">
    <property type="entry name" value="SLX1_C"/>
</dbReference>
<dbReference type="InterPro" id="IPR050381">
    <property type="entry name" value="SLX1_endonuclease"/>
</dbReference>
<keyword evidence="7 8" id="KW-0539">Nucleus</keyword>
<dbReference type="PROSITE" id="PS50164">
    <property type="entry name" value="GIY_YIG"/>
    <property type="match status" value="1"/>
</dbReference>
<evidence type="ECO:0000256" key="5">
    <source>
        <dbReference type="ARBA" id="ARBA00023172"/>
    </source>
</evidence>
<keyword evidence="4 8" id="KW-0378">Hydrolase</keyword>
<evidence type="ECO:0000256" key="7">
    <source>
        <dbReference type="ARBA" id="ARBA00023242"/>
    </source>
</evidence>
<keyword evidence="2 8" id="KW-0255">Endonuclease</keyword>
<name>A0ABR3XC70_9PEZI</name>